<gene>
    <name evidence="1" type="ORF">BDM02DRAFT_3177421</name>
</gene>
<comment type="caution">
    <text evidence="1">The sequence shown here is derived from an EMBL/GenBank/DDBJ whole genome shotgun (WGS) entry which is preliminary data.</text>
</comment>
<protein>
    <submittedName>
        <fullName evidence="1">UDP-3-O-glucosamine N-acyltransferase</fullName>
    </submittedName>
</protein>
<accession>A0ACB6ZXC7</accession>
<evidence type="ECO:0000313" key="2">
    <source>
        <dbReference type="Proteomes" id="UP000886501"/>
    </source>
</evidence>
<reference evidence="1" key="1">
    <citation type="submission" date="2019-10" db="EMBL/GenBank/DDBJ databases">
        <authorList>
            <consortium name="DOE Joint Genome Institute"/>
            <person name="Kuo A."/>
            <person name="Miyauchi S."/>
            <person name="Kiss E."/>
            <person name="Drula E."/>
            <person name="Kohler A."/>
            <person name="Sanchez-Garcia M."/>
            <person name="Andreopoulos B."/>
            <person name="Barry K.W."/>
            <person name="Bonito G."/>
            <person name="Buee M."/>
            <person name="Carver A."/>
            <person name="Chen C."/>
            <person name="Cichocki N."/>
            <person name="Clum A."/>
            <person name="Culley D."/>
            <person name="Crous P.W."/>
            <person name="Fauchery L."/>
            <person name="Girlanda M."/>
            <person name="Hayes R."/>
            <person name="Keri Z."/>
            <person name="Labutti K."/>
            <person name="Lipzen A."/>
            <person name="Lombard V."/>
            <person name="Magnuson J."/>
            <person name="Maillard F."/>
            <person name="Morin E."/>
            <person name="Murat C."/>
            <person name="Nolan M."/>
            <person name="Ohm R."/>
            <person name="Pangilinan J."/>
            <person name="Pereira M."/>
            <person name="Perotto S."/>
            <person name="Peter M."/>
            <person name="Riley R."/>
            <person name="Sitrit Y."/>
            <person name="Stielow B."/>
            <person name="Szollosi G."/>
            <person name="Zifcakova L."/>
            <person name="Stursova M."/>
            <person name="Spatafora J.W."/>
            <person name="Tedersoo L."/>
            <person name="Vaario L.-M."/>
            <person name="Yamada A."/>
            <person name="Yan M."/>
            <person name="Wang P."/>
            <person name="Xu J."/>
            <person name="Bruns T."/>
            <person name="Baldrian P."/>
            <person name="Vilgalys R."/>
            <person name="Henrissat B."/>
            <person name="Grigoriev I.V."/>
            <person name="Hibbett D."/>
            <person name="Nagy L.G."/>
            <person name="Martin F.M."/>
        </authorList>
    </citation>
    <scope>NUCLEOTIDE SEQUENCE</scope>
    <source>
        <strain evidence="1">P2</strain>
    </source>
</reference>
<sequence length="497" mass="54960">MDFFEDPEDVVKSEFIAVVLAGFGRELQPLTSNHGDEPCPKALLPIGNKPMIDYILAWLEPSGVTDVLLVCPTSHRRSIADHVRSDASASFPSLRIDLQTYGDPQDSSFGTGSILRTFAHRIDRDFVVLPCDFIPPPSLQLLTVLNKFRMESAASGSILTSTWYEAPSQPDKNAGDEWGPHTPLTSIVWDEKTGSLLQVEIPNSLNRNDEEIELKMSLLSMHPRLKLTNRLQDSNVLVCHRSVLELLQKKRKLESLSKGFLPWLCKINHCRSKKEAYKTLLQPYRKMPTLANALKHSTLNEPNTINYKEEDDGKITTNHGPNTRVGLITHKAGDGIAARMNNLYDYLEVNRRFLEQAAQNQAGPPAKGPLIDSKAQISADSSIGQSTRVEERASVKKSVIGRHCVIGKMTKIVGCVILDHCIIEDGAKLEGCILGGSTKVGAKAELSKCVTQAGFEVDTGGNYRNAKLEISDWTTAGAYDDEESDEDEEFEAESEDD</sequence>
<organism evidence="1 2">
    <name type="scientific">Thelephora ganbajun</name>
    <name type="common">Ganba fungus</name>
    <dbReference type="NCBI Taxonomy" id="370292"/>
    <lineage>
        <taxon>Eukaryota</taxon>
        <taxon>Fungi</taxon>
        <taxon>Dikarya</taxon>
        <taxon>Basidiomycota</taxon>
        <taxon>Agaricomycotina</taxon>
        <taxon>Agaricomycetes</taxon>
        <taxon>Thelephorales</taxon>
        <taxon>Thelephoraceae</taxon>
        <taxon>Thelephora</taxon>
    </lineage>
</organism>
<proteinExistence type="predicted"/>
<keyword evidence="2" id="KW-1185">Reference proteome</keyword>
<evidence type="ECO:0000313" key="1">
    <source>
        <dbReference type="EMBL" id="KAF9654084.1"/>
    </source>
</evidence>
<dbReference type="Proteomes" id="UP000886501">
    <property type="component" value="Unassembled WGS sequence"/>
</dbReference>
<reference evidence="1" key="2">
    <citation type="journal article" date="2020" name="Nat. Commun.">
        <title>Large-scale genome sequencing of mycorrhizal fungi provides insights into the early evolution of symbiotic traits.</title>
        <authorList>
            <person name="Miyauchi S."/>
            <person name="Kiss E."/>
            <person name="Kuo A."/>
            <person name="Drula E."/>
            <person name="Kohler A."/>
            <person name="Sanchez-Garcia M."/>
            <person name="Morin E."/>
            <person name="Andreopoulos B."/>
            <person name="Barry K.W."/>
            <person name="Bonito G."/>
            <person name="Buee M."/>
            <person name="Carver A."/>
            <person name="Chen C."/>
            <person name="Cichocki N."/>
            <person name="Clum A."/>
            <person name="Culley D."/>
            <person name="Crous P.W."/>
            <person name="Fauchery L."/>
            <person name="Girlanda M."/>
            <person name="Hayes R.D."/>
            <person name="Keri Z."/>
            <person name="LaButti K."/>
            <person name="Lipzen A."/>
            <person name="Lombard V."/>
            <person name="Magnuson J."/>
            <person name="Maillard F."/>
            <person name="Murat C."/>
            <person name="Nolan M."/>
            <person name="Ohm R.A."/>
            <person name="Pangilinan J."/>
            <person name="Pereira M.F."/>
            <person name="Perotto S."/>
            <person name="Peter M."/>
            <person name="Pfister S."/>
            <person name="Riley R."/>
            <person name="Sitrit Y."/>
            <person name="Stielow J.B."/>
            <person name="Szollosi G."/>
            <person name="Zifcakova L."/>
            <person name="Stursova M."/>
            <person name="Spatafora J.W."/>
            <person name="Tedersoo L."/>
            <person name="Vaario L.M."/>
            <person name="Yamada A."/>
            <person name="Yan M."/>
            <person name="Wang P."/>
            <person name="Xu J."/>
            <person name="Bruns T."/>
            <person name="Baldrian P."/>
            <person name="Vilgalys R."/>
            <person name="Dunand C."/>
            <person name="Henrissat B."/>
            <person name="Grigoriev I.V."/>
            <person name="Hibbett D."/>
            <person name="Nagy L.G."/>
            <person name="Martin F.M."/>
        </authorList>
    </citation>
    <scope>NUCLEOTIDE SEQUENCE</scope>
    <source>
        <strain evidence="1">P2</strain>
    </source>
</reference>
<dbReference type="EMBL" id="MU117962">
    <property type="protein sequence ID" value="KAF9654084.1"/>
    <property type="molecule type" value="Genomic_DNA"/>
</dbReference>
<name>A0ACB6ZXC7_THEGA</name>